<gene>
    <name evidence="4" type="ORF">FA15DRAFT_753028</name>
</gene>
<dbReference type="GO" id="GO:0047617">
    <property type="term" value="F:fatty acyl-CoA hydrolase activity"/>
    <property type="evidence" value="ECO:0007669"/>
    <property type="project" value="InterPro"/>
</dbReference>
<feature type="domain" description="Thioesterase" evidence="3">
    <location>
        <begin position="97"/>
        <end position="170"/>
    </location>
</feature>
<name>A0A5C3L878_COPMA</name>
<evidence type="ECO:0000313" key="5">
    <source>
        <dbReference type="Proteomes" id="UP000307440"/>
    </source>
</evidence>
<dbReference type="Proteomes" id="UP000307440">
    <property type="component" value="Unassembled WGS sequence"/>
</dbReference>
<dbReference type="InterPro" id="IPR029069">
    <property type="entry name" value="HotDog_dom_sf"/>
</dbReference>
<reference evidence="4 5" key="1">
    <citation type="journal article" date="2019" name="Nat. Ecol. Evol.">
        <title>Megaphylogeny resolves global patterns of mushroom evolution.</title>
        <authorList>
            <person name="Varga T."/>
            <person name="Krizsan K."/>
            <person name="Foldi C."/>
            <person name="Dima B."/>
            <person name="Sanchez-Garcia M."/>
            <person name="Sanchez-Ramirez S."/>
            <person name="Szollosi G.J."/>
            <person name="Szarkandi J.G."/>
            <person name="Papp V."/>
            <person name="Albert L."/>
            <person name="Andreopoulos W."/>
            <person name="Angelini C."/>
            <person name="Antonin V."/>
            <person name="Barry K.W."/>
            <person name="Bougher N.L."/>
            <person name="Buchanan P."/>
            <person name="Buyck B."/>
            <person name="Bense V."/>
            <person name="Catcheside P."/>
            <person name="Chovatia M."/>
            <person name="Cooper J."/>
            <person name="Damon W."/>
            <person name="Desjardin D."/>
            <person name="Finy P."/>
            <person name="Geml J."/>
            <person name="Haridas S."/>
            <person name="Hughes K."/>
            <person name="Justo A."/>
            <person name="Karasinski D."/>
            <person name="Kautmanova I."/>
            <person name="Kiss B."/>
            <person name="Kocsube S."/>
            <person name="Kotiranta H."/>
            <person name="LaButti K.M."/>
            <person name="Lechner B.E."/>
            <person name="Liimatainen K."/>
            <person name="Lipzen A."/>
            <person name="Lukacs Z."/>
            <person name="Mihaltcheva S."/>
            <person name="Morgado L.N."/>
            <person name="Niskanen T."/>
            <person name="Noordeloos M.E."/>
            <person name="Ohm R.A."/>
            <person name="Ortiz-Santana B."/>
            <person name="Ovrebo C."/>
            <person name="Racz N."/>
            <person name="Riley R."/>
            <person name="Savchenko A."/>
            <person name="Shiryaev A."/>
            <person name="Soop K."/>
            <person name="Spirin V."/>
            <person name="Szebenyi C."/>
            <person name="Tomsovsky M."/>
            <person name="Tulloss R.E."/>
            <person name="Uehling J."/>
            <person name="Grigoriev I.V."/>
            <person name="Vagvolgyi C."/>
            <person name="Papp T."/>
            <person name="Martin F.M."/>
            <person name="Miettinen O."/>
            <person name="Hibbett D.S."/>
            <person name="Nagy L.G."/>
        </authorList>
    </citation>
    <scope>NUCLEOTIDE SEQUENCE [LARGE SCALE GENOMIC DNA]</scope>
    <source>
        <strain evidence="4 5">CBS 121175</strain>
    </source>
</reference>
<dbReference type="PANTHER" id="PTHR21660:SF1">
    <property type="entry name" value="ACYL-COENZYME A THIOESTERASE 13"/>
    <property type="match status" value="1"/>
</dbReference>
<evidence type="ECO:0000256" key="1">
    <source>
        <dbReference type="ARBA" id="ARBA00008324"/>
    </source>
</evidence>
<protein>
    <recommendedName>
        <fullName evidence="3">Thioesterase domain-containing protein</fullName>
    </recommendedName>
</protein>
<organism evidence="4 5">
    <name type="scientific">Coprinopsis marcescibilis</name>
    <name type="common">Agaric fungus</name>
    <name type="synonym">Psathyrella marcescibilis</name>
    <dbReference type="NCBI Taxonomy" id="230819"/>
    <lineage>
        <taxon>Eukaryota</taxon>
        <taxon>Fungi</taxon>
        <taxon>Dikarya</taxon>
        <taxon>Basidiomycota</taxon>
        <taxon>Agaricomycotina</taxon>
        <taxon>Agaricomycetes</taxon>
        <taxon>Agaricomycetidae</taxon>
        <taxon>Agaricales</taxon>
        <taxon>Agaricineae</taxon>
        <taxon>Psathyrellaceae</taxon>
        <taxon>Coprinopsis</taxon>
    </lineage>
</organism>
<dbReference type="OrthoDB" id="2831072at2759"/>
<sequence length="186" mass="20608">MGQPYDQEYLAAPLPDADTQDIRGNATRQAKEWAVKWHRLLRRLGHGYAWDVASRIAVKEVWFQGHQDTSMKKEVRMVSQLNVAQDMCDVDGNLDKGCMSMLIDESSAIALILHNAIEGSPNIIAVSQSINFSFHASAALGTKLRIVSRSVTTGGTIDTTRSEIWDDGNHRLVASGVQNQASRSKW</sequence>
<dbReference type="Pfam" id="PF03061">
    <property type="entry name" value="4HBT"/>
    <property type="match status" value="1"/>
</dbReference>
<dbReference type="STRING" id="230819.A0A5C3L878"/>
<dbReference type="InterPro" id="IPR039298">
    <property type="entry name" value="ACOT13"/>
</dbReference>
<evidence type="ECO:0000313" key="4">
    <source>
        <dbReference type="EMBL" id="TFK28960.1"/>
    </source>
</evidence>
<dbReference type="Gene3D" id="3.10.129.10">
    <property type="entry name" value="Hotdog Thioesterase"/>
    <property type="match status" value="1"/>
</dbReference>
<keyword evidence="5" id="KW-1185">Reference proteome</keyword>
<dbReference type="SUPFAM" id="SSF54637">
    <property type="entry name" value="Thioesterase/thiol ester dehydrase-isomerase"/>
    <property type="match status" value="1"/>
</dbReference>
<comment type="similarity">
    <text evidence="1">Belongs to the thioesterase PaaI family.</text>
</comment>
<accession>A0A5C3L878</accession>
<dbReference type="EMBL" id="ML210152">
    <property type="protein sequence ID" value="TFK28960.1"/>
    <property type="molecule type" value="Genomic_DNA"/>
</dbReference>
<evidence type="ECO:0000256" key="2">
    <source>
        <dbReference type="ARBA" id="ARBA00022801"/>
    </source>
</evidence>
<evidence type="ECO:0000259" key="3">
    <source>
        <dbReference type="Pfam" id="PF03061"/>
    </source>
</evidence>
<dbReference type="InterPro" id="IPR006683">
    <property type="entry name" value="Thioestr_dom"/>
</dbReference>
<dbReference type="AlphaFoldDB" id="A0A5C3L878"/>
<keyword evidence="2" id="KW-0378">Hydrolase</keyword>
<proteinExistence type="inferred from homology"/>
<dbReference type="PANTHER" id="PTHR21660">
    <property type="entry name" value="THIOESTERASE SUPERFAMILY MEMBER-RELATED"/>
    <property type="match status" value="1"/>
</dbReference>